<feature type="transmembrane region" description="Helical" evidence="1">
    <location>
        <begin position="55"/>
        <end position="73"/>
    </location>
</feature>
<feature type="transmembrane region" description="Helical" evidence="1">
    <location>
        <begin position="21"/>
        <end position="43"/>
    </location>
</feature>
<comment type="caution">
    <text evidence="2">The sequence shown here is derived from an EMBL/GenBank/DDBJ whole genome shotgun (WGS) entry which is preliminary data.</text>
</comment>
<evidence type="ECO:0000313" key="3">
    <source>
        <dbReference type="Proteomes" id="UP000732377"/>
    </source>
</evidence>
<dbReference type="EMBL" id="PIUK01000020">
    <property type="protein sequence ID" value="MBY6275299.1"/>
    <property type="molecule type" value="Genomic_DNA"/>
</dbReference>
<reference evidence="2" key="1">
    <citation type="submission" date="2017-11" db="EMBL/GenBank/DDBJ databases">
        <title>Three new genomes from thermophilic consortium.</title>
        <authorList>
            <person name="Quaggio R."/>
            <person name="Amgarten D."/>
            <person name="Setubal J.C."/>
        </authorList>
    </citation>
    <scope>NUCLEOTIDE SEQUENCE</scope>
    <source>
        <strain evidence="2">ZCTH01-B2</strain>
    </source>
</reference>
<keyword evidence="1" id="KW-1133">Transmembrane helix</keyword>
<gene>
    <name evidence="2" type="ORF">CWE10_03640</name>
</gene>
<evidence type="ECO:0000256" key="1">
    <source>
        <dbReference type="SAM" id="Phobius"/>
    </source>
</evidence>
<organism evidence="2 3">
    <name type="scientific">Symbiobacterium thermophilum</name>
    <dbReference type="NCBI Taxonomy" id="2734"/>
    <lineage>
        <taxon>Bacteria</taxon>
        <taxon>Bacillati</taxon>
        <taxon>Bacillota</taxon>
        <taxon>Clostridia</taxon>
        <taxon>Eubacteriales</taxon>
        <taxon>Symbiobacteriaceae</taxon>
        <taxon>Symbiobacterium</taxon>
    </lineage>
</organism>
<dbReference type="Pfam" id="PF10710">
    <property type="entry name" value="DUF2512"/>
    <property type="match status" value="1"/>
</dbReference>
<name>A0A953LHU2_SYMTR</name>
<keyword evidence="1" id="KW-0472">Membrane</keyword>
<dbReference type="AlphaFoldDB" id="A0A953LHU2"/>
<evidence type="ECO:0000313" key="2">
    <source>
        <dbReference type="EMBL" id="MBY6275299.1"/>
    </source>
</evidence>
<dbReference type="InterPro" id="IPR019649">
    <property type="entry name" value="DUF2512"/>
</dbReference>
<keyword evidence="1" id="KW-0812">Transmembrane</keyword>
<accession>A0A953LHU2</accession>
<dbReference type="Proteomes" id="UP000732377">
    <property type="component" value="Unassembled WGS sequence"/>
</dbReference>
<sequence>MPFLPGRILLREGRSRRRRGPVRHVNTLCLKLAAYILIFALALPAAGHRAFPQSLMMAAVHTLVLWLGDLIVLPRYGRTTALAGDAAALVLGSLLMLRAMGAALRFGGLLAAVGMAVLFEAWFHYHLTENRLLEG</sequence>
<feature type="transmembrane region" description="Helical" evidence="1">
    <location>
        <begin position="103"/>
        <end position="123"/>
    </location>
</feature>
<protein>
    <submittedName>
        <fullName evidence="2">DUF2512 domain-containing protein</fullName>
    </submittedName>
</protein>
<proteinExistence type="predicted"/>